<dbReference type="STRING" id="1844972.A7K91_13760"/>
<name>A0A1A5YJA2_9BACL</name>
<keyword evidence="1" id="KW-0472">Membrane</keyword>
<feature type="transmembrane region" description="Helical" evidence="1">
    <location>
        <begin position="17"/>
        <end position="38"/>
    </location>
</feature>
<reference evidence="2 3" key="1">
    <citation type="submission" date="2016-05" db="EMBL/GenBank/DDBJ databases">
        <title>Paenibacillus oryzae. sp. nov., isolated from the rice root.</title>
        <authorList>
            <person name="Zhang J."/>
            <person name="Zhang X."/>
        </authorList>
    </citation>
    <scope>NUCLEOTIDE SEQUENCE [LARGE SCALE GENOMIC DNA]</scope>
    <source>
        <strain evidence="2 3">1DrF-4</strain>
    </source>
</reference>
<comment type="caution">
    <text evidence="2">The sequence shown here is derived from an EMBL/GenBank/DDBJ whole genome shotgun (WGS) entry which is preliminary data.</text>
</comment>
<dbReference type="Proteomes" id="UP000092024">
    <property type="component" value="Unassembled WGS sequence"/>
</dbReference>
<keyword evidence="1" id="KW-1133">Transmembrane helix</keyword>
<sequence length="257" mass="28024">MTAIWRSDLYRLGKSKLLYAITAVTCCIALFLVFLMRLDFRLGISIFGKLTAFKGVHDIIGMGLTYQKGLGIFIAILISVFIGQEYQWQTWQQKWMTSKNHSCIYLSKAALSAIASVAIFLLFQLVALLGSGRIRELLSLNYGSQMISGVFIYGALGTVICMLAMLFKSNTASVIGCLGYVLLGEMAASLARNLSSFSDSAATLVEWIILHSIYGMSTLASSASFSSGLAPGIIFNALAIMLVSTAIGLLLFRRYEL</sequence>
<feature type="transmembrane region" description="Helical" evidence="1">
    <location>
        <begin position="173"/>
        <end position="191"/>
    </location>
</feature>
<proteinExistence type="predicted"/>
<keyword evidence="3" id="KW-1185">Reference proteome</keyword>
<gene>
    <name evidence="2" type="ORF">A7K91_13760</name>
</gene>
<dbReference type="AlphaFoldDB" id="A0A1A5YJA2"/>
<feature type="transmembrane region" description="Helical" evidence="1">
    <location>
        <begin position="229"/>
        <end position="252"/>
    </location>
</feature>
<keyword evidence="1" id="KW-0812">Transmembrane</keyword>
<protein>
    <submittedName>
        <fullName evidence="2">Uncharacterized protein</fullName>
    </submittedName>
</protein>
<feature type="transmembrane region" description="Helical" evidence="1">
    <location>
        <begin position="150"/>
        <end position="167"/>
    </location>
</feature>
<dbReference type="EMBL" id="LYPA01000054">
    <property type="protein sequence ID" value="OBR65643.1"/>
    <property type="molecule type" value="Genomic_DNA"/>
</dbReference>
<feature type="transmembrane region" description="Helical" evidence="1">
    <location>
        <begin position="59"/>
        <end position="84"/>
    </location>
</feature>
<organism evidence="2 3">
    <name type="scientific">Paenibacillus oryzae</name>
    <dbReference type="NCBI Taxonomy" id="1844972"/>
    <lineage>
        <taxon>Bacteria</taxon>
        <taxon>Bacillati</taxon>
        <taxon>Bacillota</taxon>
        <taxon>Bacilli</taxon>
        <taxon>Bacillales</taxon>
        <taxon>Paenibacillaceae</taxon>
        <taxon>Paenibacillus</taxon>
    </lineage>
</organism>
<evidence type="ECO:0000256" key="1">
    <source>
        <dbReference type="SAM" id="Phobius"/>
    </source>
</evidence>
<dbReference type="RefSeq" id="WP_068682929.1">
    <property type="nucleotide sequence ID" value="NZ_LYPA01000054.1"/>
</dbReference>
<feature type="transmembrane region" description="Helical" evidence="1">
    <location>
        <begin position="104"/>
        <end position="129"/>
    </location>
</feature>
<evidence type="ECO:0000313" key="2">
    <source>
        <dbReference type="EMBL" id="OBR65643.1"/>
    </source>
</evidence>
<evidence type="ECO:0000313" key="3">
    <source>
        <dbReference type="Proteomes" id="UP000092024"/>
    </source>
</evidence>
<dbReference type="OrthoDB" id="2082250at2"/>
<accession>A0A1A5YJA2</accession>